<dbReference type="AlphaFoldDB" id="A0A917UFL4"/>
<name>A0A917UFL4_9ACTN</name>
<keyword evidence="3" id="KW-1185">Reference proteome</keyword>
<dbReference type="PROSITE" id="PS00042">
    <property type="entry name" value="HTH_CRP_1"/>
    <property type="match status" value="1"/>
</dbReference>
<sequence length="389" mass="39551">MMLLATPTAVADATAASIFVTVLARGPIARSEIATALGLSAGTISRAVRPLLDSGYLVEDGAGGPPRLGRPVVPLRVVADREFMVGVKLTADHVCGVVVDLLAQVRASREAAVTDTSVPAVVATVTDLVEQLRADAPGPVTRIGIGVGGHVDSAAQLIRFAPFLNWRDVPLPELVSATTGLPVVVENDVNSLTAAEQWFGAGVDVPSFAVVTIGAGIGCGLVIAGSLVHGAVGLAGELGHIPISADGPRCRCGNTGCVETVASEEAILRRVRAASGRDDLDLATAVALGRAGDRDAVGAFTAAGDALGRALAVVANLINPHRIVLSGEGLAASDLFESAARASFATHAFGQAVECDLITRPLPDHTWARGAAAVAIQHLFLGPTPTNGR</sequence>
<gene>
    <name evidence="2" type="ORF">GCM10007977_101110</name>
</gene>
<keyword evidence="2" id="KW-0418">Kinase</keyword>
<dbReference type="InterPro" id="IPR036388">
    <property type="entry name" value="WH-like_DNA-bd_sf"/>
</dbReference>
<dbReference type="Gene3D" id="3.30.420.40">
    <property type="match status" value="2"/>
</dbReference>
<organism evidence="2 3">
    <name type="scientific">Dactylosporangium sucinum</name>
    <dbReference type="NCBI Taxonomy" id="1424081"/>
    <lineage>
        <taxon>Bacteria</taxon>
        <taxon>Bacillati</taxon>
        <taxon>Actinomycetota</taxon>
        <taxon>Actinomycetes</taxon>
        <taxon>Micromonosporales</taxon>
        <taxon>Micromonosporaceae</taxon>
        <taxon>Dactylosporangium</taxon>
    </lineage>
</organism>
<dbReference type="PANTHER" id="PTHR18964">
    <property type="entry name" value="ROK (REPRESSOR, ORF, KINASE) FAMILY"/>
    <property type="match status" value="1"/>
</dbReference>
<dbReference type="CDD" id="cd00090">
    <property type="entry name" value="HTH_ARSR"/>
    <property type="match status" value="1"/>
</dbReference>
<evidence type="ECO:0000313" key="3">
    <source>
        <dbReference type="Proteomes" id="UP000642070"/>
    </source>
</evidence>
<proteinExistence type="inferred from homology"/>
<dbReference type="InterPro" id="IPR049874">
    <property type="entry name" value="ROK_cs"/>
</dbReference>
<dbReference type="InterPro" id="IPR011991">
    <property type="entry name" value="ArsR-like_HTH"/>
</dbReference>
<dbReference type="Gene3D" id="1.10.10.10">
    <property type="entry name" value="Winged helix-like DNA-binding domain superfamily/Winged helix DNA-binding domain"/>
    <property type="match status" value="1"/>
</dbReference>
<evidence type="ECO:0000313" key="2">
    <source>
        <dbReference type="EMBL" id="GGM83513.1"/>
    </source>
</evidence>
<dbReference type="InterPro" id="IPR036390">
    <property type="entry name" value="WH_DNA-bd_sf"/>
</dbReference>
<dbReference type="InterPro" id="IPR043129">
    <property type="entry name" value="ATPase_NBD"/>
</dbReference>
<dbReference type="InterPro" id="IPR000600">
    <property type="entry name" value="ROK"/>
</dbReference>
<dbReference type="SUPFAM" id="SSF53067">
    <property type="entry name" value="Actin-like ATPase domain"/>
    <property type="match status" value="1"/>
</dbReference>
<dbReference type="Pfam" id="PF13412">
    <property type="entry name" value="HTH_24"/>
    <property type="match status" value="1"/>
</dbReference>
<dbReference type="SUPFAM" id="SSF46785">
    <property type="entry name" value="Winged helix' DNA-binding domain"/>
    <property type="match status" value="1"/>
</dbReference>
<reference evidence="2" key="1">
    <citation type="journal article" date="2014" name="Int. J. Syst. Evol. Microbiol.">
        <title>Complete genome sequence of Corynebacterium casei LMG S-19264T (=DSM 44701T), isolated from a smear-ripened cheese.</title>
        <authorList>
            <consortium name="US DOE Joint Genome Institute (JGI-PGF)"/>
            <person name="Walter F."/>
            <person name="Albersmeier A."/>
            <person name="Kalinowski J."/>
            <person name="Ruckert C."/>
        </authorList>
    </citation>
    <scope>NUCLEOTIDE SEQUENCE</scope>
    <source>
        <strain evidence="2">JCM 19831</strain>
    </source>
</reference>
<dbReference type="GO" id="GO:0016301">
    <property type="term" value="F:kinase activity"/>
    <property type="evidence" value="ECO:0007669"/>
    <property type="project" value="UniProtKB-KW"/>
</dbReference>
<dbReference type="Pfam" id="PF00480">
    <property type="entry name" value="ROK"/>
    <property type="match status" value="1"/>
</dbReference>
<dbReference type="EMBL" id="BMPI01000093">
    <property type="protein sequence ID" value="GGM83513.1"/>
    <property type="molecule type" value="Genomic_DNA"/>
</dbReference>
<dbReference type="Proteomes" id="UP000642070">
    <property type="component" value="Unassembled WGS sequence"/>
</dbReference>
<comment type="caution">
    <text evidence="2">The sequence shown here is derived from an EMBL/GenBank/DDBJ whole genome shotgun (WGS) entry which is preliminary data.</text>
</comment>
<comment type="similarity">
    <text evidence="1">Belongs to the ROK (NagC/XylR) family.</text>
</comment>
<accession>A0A917UFL4</accession>
<evidence type="ECO:0000256" key="1">
    <source>
        <dbReference type="ARBA" id="ARBA00006479"/>
    </source>
</evidence>
<keyword evidence="2" id="KW-0808">Transferase</keyword>
<dbReference type="CDD" id="cd24073">
    <property type="entry name" value="ASKHA_ATPase_ROK_CYANR"/>
    <property type="match status" value="1"/>
</dbReference>
<dbReference type="PANTHER" id="PTHR18964:SF149">
    <property type="entry name" value="BIFUNCTIONAL UDP-N-ACETYLGLUCOSAMINE 2-EPIMERASE_N-ACETYLMANNOSAMINE KINASE"/>
    <property type="match status" value="1"/>
</dbReference>
<dbReference type="InterPro" id="IPR018335">
    <property type="entry name" value="Tscrpt_reg_HTH_Crp-type_CS"/>
</dbReference>
<dbReference type="RefSeq" id="WP_229837089.1">
    <property type="nucleotide sequence ID" value="NZ_BMPI01000093.1"/>
</dbReference>
<protein>
    <submittedName>
        <fullName evidence="2">Sugar kinase</fullName>
    </submittedName>
</protein>
<dbReference type="PROSITE" id="PS01125">
    <property type="entry name" value="ROK"/>
    <property type="match status" value="1"/>
</dbReference>
<dbReference type="GO" id="GO:0003700">
    <property type="term" value="F:DNA-binding transcription factor activity"/>
    <property type="evidence" value="ECO:0007669"/>
    <property type="project" value="InterPro"/>
</dbReference>
<reference evidence="2" key="2">
    <citation type="submission" date="2020-09" db="EMBL/GenBank/DDBJ databases">
        <authorList>
            <person name="Sun Q."/>
            <person name="Ohkuma M."/>
        </authorList>
    </citation>
    <scope>NUCLEOTIDE SEQUENCE</scope>
    <source>
        <strain evidence="2">JCM 19831</strain>
    </source>
</reference>